<keyword evidence="3" id="KW-0540">Nuclease</keyword>
<organism evidence="3 4">
    <name type="scientific">Halopseudomonas yangmingensis</name>
    <dbReference type="NCBI Taxonomy" id="1720063"/>
    <lineage>
        <taxon>Bacteria</taxon>
        <taxon>Pseudomonadati</taxon>
        <taxon>Pseudomonadota</taxon>
        <taxon>Gammaproteobacteria</taxon>
        <taxon>Pseudomonadales</taxon>
        <taxon>Pseudomonadaceae</taxon>
        <taxon>Halopseudomonas</taxon>
    </lineage>
</organism>
<evidence type="ECO:0000313" key="4">
    <source>
        <dbReference type="Proteomes" id="UP000243629"/>
    </source>
</evidence>
<reference evidence="4" key="1">
    <citation type="submission" date="2016-10" db="EMBL/GenBank/DDBJ databases">
        <authorList>
            <person name="Varghese N."/>
            <person name="Submissions S."/>
        </authorList>
    </citation>
    <scope>NUCLEOTIDE SEQUENCE [LARGE SCALE GENOMIC DNA]</scope>
    <source>
        <strain evidence="4">DSM 24213</strain>
    </source>
</reference>
<dbReference type="RefSeq" id="WP_093474013.1">
    <property type="nucleotide sequence ID" value="NZ_FOUI01000004.1"/>
</dbReference>
<dbReference type="OrthoDB" id="9807770at2"/>
<dbReference type="SUPFAM" id="SSF82771">
    <property type="entry name" value="GIY-YIG endonuclease"/>
    <property type="match status" value="1"/>
</dbReference>
<dbReference type="InterPro" id="IPR035901">
    <property type="entry name" value="GIY-YIG_endonuc_sf"/>
</dbReference>
<feature type="domain" description="GIY-YIG" evidence="2">
    <location>
        <begin position="2"/>
        <end position="78"/>
    </location>
</feature>
<dbReference type="SMART" id="SM00465">
    <property type="entry name" value="GIYc"/>
    <property type="match status" value="1"/>
</dbReference>
<dbReference type="Gene3D" id="3.40.1440.10">
    <property type="entry name" value="GIY-YIG endonuclease"/>
    <property type="match status" value="1"/>
</dbReference>
<dbReference type="PANTHER" id="PTHR34477">
    <property type="entry name" value="UPF0213 PROTEIN YHBQ"/>
    <property type="match status" value="1"/>
</dbReference>
<dbReference type="PROSITE" id="PS50164">
    <property type="entry name" value="GIY_YIG"/>
    <property type="match status" value="1"/>
</dbReference>
<sequence length="96" mass="11727">MKQPCVYIISNRRNGTLYTGVTSNLPQRVWQHREGIIEGFSSRYDLKMLVWFEPHTNMETAIQREKAIKKWNRQWKLRLIEQHNPDWRDLWADICR</sequence>
<evidence type="ECO:0000259" key="2">
    <source>
        <dbReference type="PROSITE" id="PS50164"/>
    </source>
</evidence>
<dbReference type="Proteomes" id="UP000243629">
    <property type="component" value="Unassembled WGS sequence"/>
</dbReference>
<dbReference type="AlphaFoldDB" id="A0A1I4QG42"/>
<dbReference type="InterPro" id="IPR000305">
    <property type="entry name" value="GIY-YIG_endonuc"/>
</dbReference>
<keyword evidence="3" id="KW-0378">Hydrolase</keyword>
<name>A0A1I4QG42_9GAMM</name>
<dbReference type="STRING" id="1720063.SAMN05216217_104136"/>
<dbReference type="GO" id="GO:0004519">
    <property type="term" value="F:endonuclease activity"/>
    <property type="evidence" value="ECO:0007669"/>
    <property type="project" value="UniProtKB-KW"/>
</dbReference>
<evidence type="ECO:0000256" key="1">
    <source>
        <dbReference type="ARBA" id="ARBA00007435"/>
    </source>
</evidence>
<dbReference type="CDD" id="cd10448">
    <property type="entry name" value="GIY-YIG_unchar_3"/>
    <property type="match status" value="1"/>
</dbReference>
<dbReference type="PANTHER" id="PTHR34477:SF5">
    <property type="entry name" value="BSL5627 PROTEIN"/>
    <property type="match status" value="1"/>
</dbReference>
<comment type="similarity">
    <text evidence="1">Belongs to the UPF0213 family.</text>
</comment>
<dbReference type="Pfam" id="PF01541">
    <property type="entry name" value="GIY-YIG"/>
    <property type="match status" value="1"/>
</dbReference>
<gene>
    <name evidence="3" type="ORF">SAMN05216217_104136</name>
</gene>
<accession>A0A1I4QG42</accession>
<evidence type="ECO:0000313" key="3">
    <source>
        <dbReference type="EMBL" id="SFM38715.1"/>
    </source>
</evidence>
<keyword evidence="3" id="KW-0255">Endonuclease</keyword>
<dbReference type="InterPro" id="IPR050190">
    <property type="entry name" value="UPF0213_domain"/>
</dbReference>
<dbReference type="EMBL" id="FOUI01000004">
    <property type="protein sequence ID" value="SFM38715.1"/>
    <property type="molecule type" value="Genomic_DNA"/>
</dbReference>
<keyword evidence="4" id="KW-1185">Reference proteome</keyword>
<protein>
    <submittedName>
        <fullName evidence="3">Putative endonuclease</fullName>
    </submittedName>
</protein>
<proteinExistence type="inferred from homology"/>